<name>A0A8X7CC08_9ARAC</name>
<keyword evidence="2" id="KW-0812">Transmembrane</keyword>
<proteinExistence type="predicted"/>
<evidence type="ECO:0000313" key="4">
    <source>
        <dbReference type="EMBL" id="GFY60797.1"/>
    </source>
</evidence>
<evidence type="ECO:0000256" key="1">
    <source>
        <dbReference type="SAM" id="MobiDB-lite"/>
    </source>
</evidence>
<keyword evidence="3" id="KW-0732">Signal</keyword>
<accession>A0A8X7CC08</accession>
<keyword evidence="5" id="KW-1185">Reference proteome</keyword>
<dbReference type="AlphaFoldDB" id="A0A8X7CC08"/>
<dbReference type="OrthoDB" id="6417444at2759"/>
<feature type="compositionally biased region" description="Basic and acidic residues" evidence="1">
    <location>
        <begin position="564"/>
        <end position="574"/>
    </location>
</feature>
<evidence type="ECO:0000256" key="2">
    <source>
        <dbReference type="SAM" id="Phobius"/>
    </source>
</evidence>
<dbReference type="Proteomes" id="UP000886998">
    <property type="component" value="Unassembled WGS sequence"/>
</dbReference>
<comment type="caution">
    <text evidence="4">The sequence shown here is derived from an EMBL/GenBank/DDBJ whole genome shotgun (WGS) entry which is preliminary data.</text>
</comment>
<feature type="transmembrane region" description="Helical" evidence="2">
    <location>
        <begin position="423"/>
        <end position="442"/>
    </location>
</feature>
<dbReference type="EMBL" id="BMAV01013289">
    <property type="protein sequence ID" value="GFY60797.1"/>
    <property type="molecule type" value="Genomic_DNA"/>
</dbReference>
<reference evidence="4" key="1">
    <citation type="submission" date="2020-08" db="EMBL/GenBank/DDBJ databases">
        <title>Multicomponent nature underlies the extraordinary mechanical properties of spider dragline silk.</title>
        <authorList>
            <person name="Kono N."/>
            <person name="Nakamura H."/>
            <person name="Mori M."/>
            <person name="Yoshida Y."/>
            <person name="Ohtoshi R."/>
            <person name="Malay A.D."/>
            <person name="Moran D.A.P."/>
            <person name="Tomita M."/>
            <person name="Numata K."/>
            <person name="Arakawa K."/>
        </authorList>
    </citation>
    <scope>NUCLEOTIDE SEQUENCE</scope>
</reference>
<protein>
    <submittedName>
        <fullName evidence="4">Uncharacterized protein</fullName>
    </submittedName>
</protein>
<feature type="signal peptide" evidence="3">
    <location>
        <begin position="1"/>
        <end position="22"/>
    </location>
</feature>
<keyword evidence="2" id="KW-0472">Membrane</keyword>
<gene>
    <name evidence="4" type="primary">X975_02508</name>
    <name evidence="4" type="ORF">TNIN_500321</name>
</gene>
<keyword evidence="2" id="KW-1133">Transmembrane helix</keyword>
<evidence type="ECO:0000256" key="3">
    <source>
        <dbReference type="SAM" id="SignalP"/>
    </source>
</evidence>
<sequence>MNINKYLISVVLICVIVSLTTSNSEEVSKKDKCKHFLKAGNGSFILPFEEKCDTFVYRLECLEDSSIIGITSTLEDVESRGNRWIEVIFEEFPNKNLDTKSLKTVKKWIIKPQKNLSNHSDYYFSRTSLLIISISVHGNWSDTDLTFYYKEIEFKDYVIRSSEEAGEITPWVPEEGRKYRPNCVSVFHITKSKDMNASSIHLLLNKLDIDEGVGEYLLIGAGSNPFQGPPPLFISSPQHNKEFKINDENAYIVFVAASTRTQYEGFNITWRYNGTKISVKDDNVISKHEDILESMPICIYNTSAAMAEFNRSKPFYEFREKLALISSEYAKNNSKHFKINSTQVHIFRISGVIPKDVQSEDLKEGALYVMVKIQGSKEGTAAFKWNQLGDILNFYSDFFSEETRGFKINRCPDQSQKTRWTNVGLYAIVPILCCLFLLIWTWKYNPLSNLFTKNLKMSIQAAPIEESDYILDSNAGSIPKVYVTDDQDQRKSLGESSCEEQDSDLEIFNKREFKKSFKHQTNIKESRSTRSSTHSSKKFEINMAFEDDDGYSDELKKVPKTRRTTTENDHETLKSQESLINENENETKL</sequence>
<organism evidence="4 5">
    <name type="scientific">Trichonephila inaurata madagascariensis</name>
    <dbReference type="NCBI Taxonomy" id="2747483"/>
    <lineage>
        <taxon>Eukaryota</taxon>
        <taxon>Metazoa</taxon>
        <taxon>Ecdysozoa</taxon>
        <taxon>Arthropoda</taxon>
        <taxon>Chelicerata</taxon>
        <taxon>Arachnida</taxon>
        <taxon>Araneae</taxon>
        <taxon>Araneomorphae</taxon>
        <taxon>Entelegynae</taxon>
        <taxon>Araneoidea</taxon>
        <taxon>Nephilidae</taxon>
        <taxon>Trichonephila</taxon>
        <taxon>Trichonephila inaurata</taxon>
    </lineage>
</organism>
<evidence type="ECO:0000313" key="5">
    <source>
        <dbReference type="Proteomes" id="UP000886998"/>
    </source>
</evidence>
<feature type="chain" id="PRO_5036466748" evidence="3">
    <location>
        <begin position="23"/>
        <end position="589"/>
    </location>
</feature>
<feature type="region of interest" description="Disordered" evidence="1">
    <location>
        <begin position="519"/>
        <end position="589"/>
    </location>
</feature>